<evidence type="ECO:0000313" key="2">
    <source>
        <dbReference type="EMBL" id="GIE67562.1"/>
    </source>
</evidence>
<dbReference type="InterPro" id="IPR053977">
    <property type="entry name" value="Rv2466c-like"/>
</dbReference>
<protein>
    <recommendedName>
        <fullName evidence="4">DSBA-like thioredoxin domain-containing protein</fullName>
    </recommendedName>
</protein>
<dbReference type="RefSeq" id="WP_203826060.1">
    <property type="nucleotide sequence ID" value="NZ_BAAATY010000011.1"/>
</dbReference>
<gene>
    <name evidence="2" type="ORF">Apa02nite_036700</name>
</gene>
<reference evidence="2 3" key="1">
    <citation type="submission" date="2021-01" db="EMBL/GenBank/DDBJ databases">
        <title>Whole genome shotgun sequence of Actinoplanes palleronii NBRC 14916.</title>
        <authorList>
            <person name="Komaki H."/>
            <person name="Tamura T."/>
        </authorList>
    </citation>
    <scope>NUCLEOTIDE SEQUENCE [LARGE SCALE GENOMIC DNA]</scope>
    <source>
        <strain evidence="2 3">NBRC 14916</strain>
    </source>
</reference>
<accession>A0ABQ4BAA0</accession>
<keyword evidence="3" id="KW-1185">Reference proteome</keyword>
<organism evidence="2 3">
    <name type="scientific">Actinoplanes palleronii</name>
    <dbReference type="NCBI Taxonomy" id="113570"/>
    <lineage>
        <taxon>Bacteria</taxon>
        <taxon>Bacillati</taxon>
        <taxon>Actinomycetota</taxon>
        <taxon>Actinomycetes</taxon>
        <taxon>Micromonosporales</taxon>
        <taxon>Micromonosporaceae</taxon>
        <taxon>Actinoplanes</taxon>
    </lineage>
</organism>
<evidence type="ECO:0008006" key="4">
    <source>
        <dbReference type="Google" id="ProtNLM"/>
    </source>
</evidence>
<name>A0ABQ4BAA0_9ACTN</name>
<proteinExistence type="predicted"/>
<dbReference type="Proteomes" id="UP000624709">
    <property type="component" value="Unassembled WGS sequence"/>
</dbReference>
<comment type="caution">
    <text evidence="2">The sequence shown here is derived from an EMBL/GenBank/DDBJ whole genome shotgun (WGS) entry which is preliminary data.</text>
</comment>
<dbReference type="Pfam" id="PF22234">
    <property type="entry name" value="Rv2466c-like"/>
    <property type="match status" value="1"/>
</dbReference>
<evidence type="ECO:0000313" key="3">
    <source>
        <dbReference type="Proteomes" id="UP000624709"/>
    </source>
</evidence>
<sequence length="176" mass="18688">MLVDWRFISLRLINSHLDYASHFPPEYEAQHTAGLRLLRVASVAREKHGREAIGPLYAAFGARIMEAGPDAGRELGWPGTPELAAAALAEAGLPTSLAAFLDDTSRDAEVQAESDEALSLTGRDVGTPIVHFEPPDPPRHRGPGGHRLCAAAPRGGAAQLRSRSRASAEADPGSAR</sequence>
<evidence type="ECO:0000256" key="1">
    <source>
        <dbReference type="SAM" id="MobiDB-lite"/>
    </source>
</evidence>
<dbReference type="Gene3D" id="3.40.30.10">
    <property type="entry name" value="Glutaredoxin"/>
    <property type="match status" value="1"/>
</dbReference>
<feature type="compositionally biased region" description="Low complexity" evidence="1">
    <location>
        <begin position="157"/>
        <end position="170"/>
    </location>
</feature>
<dbReference type="EMBL" id="BOMS01000049">
    <property type="protein sequence ID" value="GIE67562.1"/>
    <property type="molecule type" value="Genomic_DNA"/>
</dbReference>
<feature type="region of interest" description="Disordered" evidence="1">
    <location>
        <begin position="126"/>
        <end position="176"/>
    </location>
</feature>